<keyword evidence="2" id="KW-0472">Membrane</keyword>
<keyword evidence="4" id="KW-1185">Reference proteome</keyword>
<keyword evidence="2" id="KW-0812">Transmembrane</keyword>
<evidence type="ECO:0000256" key="2">
    <source>
        <dbReference type="SAM" id="Phobius"/>
    </source>
</evidence>
<sequence>MGGAGLGFFRRGLLKAAHSVMCIRIGAGLKLVHVMLIITGACLVATTTEMLQPRQPITEMLTPNQKMQIYGLKWRQERNFWISTLSFLMWWLLNCFYQVAYQKLVLEDENVKLKTDLSDSNKRLNDLRGSIEKPQPSAPVAETVHEPEETQEPEEPKKDK</sequence>
<keyword evidence="2" id="KW-1133">Transmembrane helix</keyword>
<dbReference type="AlphaFoldDB" id="A0A8S1J5W6"/>
<feature type="compositionally biased region" description="Basic and acidic residues" evidence="1">
    <location>
        <begin position="143"/>
        <end position="160"/>
    </location>
</feature>
<feature type="transmembrane region" description="Helical" evidence="2">
    <location>
        <begin position="21"/>
        <end position="46"/>
    </location>
</feature>
<comment type="caution">
    <text evidence="3">The sequence shown here is derived from an EMBL/GenBank/DDBJ whole genome shotgun (WGS) entry which is preliminary data.</text>
</comment>
<reference evidence="3" key="1">
    <citation type="submission" date="2020-12" db="EMBL/GenBank/DDBJ databases">
        <authorList>
            <person name="Iha C."/>
        </authorList>
    </citation>
    <scope>NUCLEOTIDE SEQUENCE</scope>
</reference>
<feature type="region of interest" description="Disordered" evidence="1">
    <location>
        <begin position="121"/>
        <end position="160"/>
    </location>
</feature>
<evidence type="ECO:0000313" key="4">
    <source>
        <dbReference type="Proteomes" id="UP000708148"/>
    </source>
</evidence>
<name>A0A8S1J5W6_9CHLO</name>
<accession>A0A8S1J5W6</accession>
<dbReference type="Proteomes" id="UP000708148">
    <property type="component" value="Unassembled WGS sequence"/>
</dbReference>
<proteinExistence type="predicted"/>
<feature type="compositionally biased region" description="Basic and acidic residues" evidence="1">
    <location>
        <begin position="121"/>
        <end position="131"/>
    </location>
</feature>
<evidence type="ECO:0008006" key="5">
    <source>
        <dbReference type="Google" id="ProtNLM"/>
    </source>
</evidence>
<evidence type="ECO:0000313" key="3">
    <source>
        <dbReference type="EMBL" id="CAD7701421.1"/>
    </source>
</evidence>
<gene>
    <name evidence="3" type="ORF">OSTQU699_LOCUS6780</name>
</gene>
<protein>
    <recommendedName>
        <fullName evidence="5">BAP29/BAP31 transmembrane domain-containing protein</fullName>
    </recommendedName>
</protein>
<evidence type="ECO:0000256" key="1">
    <source>
        <dbReference type="SAM" id="MobiDB-lite"/>
    </source>
</evidence>
<feature type="transmembrane region" description="Helical" evidence="2">
    <location>
        <begin position="80"/>
        <end position="97"/>
    </location>
</feature>
<dbReference type="OrthoDB" id="541700at2759"/>
<organism evidence="3 4">
    <name type="scientific">Ostreobium quekettii</name>
    <dbReference type="NCBI Taxonomy" id="121088"/>
    <lineage>
        <taxon>Eukaryota</taxon>
        <taxon>Viridiplantae</taxon>
        <taxon>Chlorophyta</taxon>
        <taxon>core chlorophytes</taxon>
        <taxon>Ulvophyceae</taxon>
        <taxon>TCBD clade</taxon>
        <taxon>Bryopsidales</taxon>
        <taxon>Ostreobineae</taxon>
        <taxon>Ostreobiaceae</taxon>
        <taxon>Ostreobium</taxon>
    </lineage>
</organism>
<dbReference type="EMBL" id="CAJHUC010001532">
    <property type="protein sequence ID" value="CAD7701421.1"/>
    <property type="molecule type" value="Genomic_DNA"/>
</dbReference>